<dbReference type="InterPro" id="IPR052070">
    <property type="entry name" value="ESCRT-I_UEV_domain"/>
</dbReference>
<dbReference type="PROSITE" id="PS51312">
    <property type="entry name" value="SB"/>
    <property type="match status" value="1"/>
</dbReference>
<accession>A0A5C3F0G1</accession>
<evidence type="ECO:0000256" key="1">
    <source>
        <dbReference type="ARBA" id="ARBA00004177"/>
    </source>
</evidence>
<feature type="region of interest" description="Disordered" evidence="8">
    <location>
        <begin position="146"/>
        <end position="530"/>
    </location>
</feature>
<organism evidence="11 12">
    <name type="scientific">Pseudozyma flocculosa</name>
    <dbReference type="NCBI Taxonomy" id="84751"/>
    <lineage>
        <taxon>Eukaryota</taxon>
        <taxon>Fungi</taxon>
        <taxon>Dikarya</taxon>
        <taxon>Basidiomycota</taxon>
        <taxon>Ustilaginomycotina</taxon>
        <taxon>Ustilaginomycetes</taxon>
        <taxon>Ustilaginales</taxon>
        <taxon>Ustilaginaceae</taxon>
        <taxon>Pseudozyma</taxon>
    </lineage>
</organism>
<dbReference type="EMBL" id="OOIP01000007">
    <property type="protein sequence ID" value="SPO37396.1"/>
    <property type="molecule type" value="Genomic_DNA"/>
</dbReference>
<feature type="compositionally biased region" description="Low complexity" evidence="8">
    <location>
        <begin position="361"/>
        <end position="373"/>
    </location>
</feature>
<comment type="similarity">
    <text evidence="2">Belongs to the ubiquitin-conjugating enzyme family. UEV subfamily.</text>
</comment>
<dbReference type="InterPro" id="IPR008883">
    <property type="entry name" value="UEV_N"/>
</dbReference>
<name>A0A5C3F0G1_9BASI</name>
<keyword evidence="6" id="KW-0175">Coiled coil</keyword>
<feature type="compositionally biased region" description="Low complexity" evidence="8">
    <location>
        <begin position="382"/>
        <end position="437"/>
    </location>
</feature>
<dbReference type="Pfam" id="PF09454">
    <property type="entry name" value="Vps23_core"/>
    <property type="match status" value="1"/>
</dbReference>
<feature type="domain" description="UEV" evidence="10">
    <location>
        <begin position="4"/>
        <end position="149"/>
    </location>
</feature>
<feature type="compositionally biased region" description="Low complexity" evidence="8">
    <location>
        <begin position="505"/>
        <end position="518"/>
    </location>
</feature>
<evidence type="ECO:0000313" key="12">
    <source>
        <dbReference type="Proteomes" id="UP000323386"/>
    </source>
</evidence>
<dbReference type="Gene3D" id="3.10.110.10">
    <property type="entry name" value="Ubiquitin Conjugating Enzyme"/>
    <property type="match status" value="1"/>
</dbReference>
<dbReference type="InterPro" id="IPR016135">
    <property type="entry name" value="UBQ-conjugating_enzyme/RWD"/>
</dbReference>
<feature type="compositionally biased region" description="Pro residues" evidence="8">
    <location>
        <begin position="519"/>
        <end position="528"/>
    </location>
</feature>
<dbReference type="GO" id="GO:0043130">
    <property type="term" value="F:ubiquitin binding"/>
    <property type="evidence" value="ECO:0007669"/>
    <property type="project" value="TreeGrafter"/>
</dbReference>
<dbReference type="GO" id="GO:0072666">
    <property type="term" value="P:establishment of protein localization to vacuole"/>
    <property type="evidence" value="ECO:0007669"/>
    <property type="project" value="UniProtKB-ARBA"/>
</dbReference>
<dbReference type="PANTHER" id="PTHR23306">
    <property type="entry name" value="TUMOR SUSCEPTIBILITY GENE 101 PROTEIN-RELATED"/>
    <property type="match status" value="1"/>
</dbReference>
<keyword evidence="5 7" id="KW-0653">Protein transport</keyword>
<feature type="compositionally biased region" description="Low complexity" evidence="8">
    <location>
        <begin position="223"/>
        <end position="234"/>
    </location>
</feature>
<evidence type="ECO:0000256" key="8">
    <source>
        <dbReference type="SAM" id="MobiDB-lite"/>
    </source>
</evidence>
<dbReference type="SUPFAM" id="SSF54495">
    <property type="entry name" value="UBC-like"/>
    <property type="match status" value="1"/>
</dbReference>
<dbReference type="GO" id="GO:0000813">
    <property type="term" value="C:ESCRT I complex"/>
    <property type="evidence" value="ECO:0007669"/>
    <property type="project" value="TreeGrafter"/>
</dbReference>
<dbReference type="OrthoDB" id="306304at2759"/>
<evidence type="ECO:0000259" key="9">
    <source>
        <dbReference type="PROSITE" id="PS51312"/>
    </source>
</evidence>
<dbReference type="InterPro" id="IPR017916">
    <property type="entry name" value="SB_dom"/>
</dbReference>
<keyword evidence="12" id="KW-1185">Reference proteome</keyword>
<evidence type="ECO:0000313" key="11">
    <source>
        <dbReference type="EMBL" id="SPO37396.1"/>
    </source>
</evidence>
<dbReference type="GO" id="GO:0043162">
    <property type="term" value="P:ubiquitin-dependent protein catabolic process via the multivesicular body sorting pathway"/>
    <property type="evidence" value="ECO:0007669"/>
    <property type="project" value="UniProtKB-ARBA"/>
</dbReference>
<dbReference type="SUPFAM" id="SSF140111">
    <property type="entry name" value="Endosomal sorting complex assembly domain"/>
    <property type="match status" value="1"/>
</dbReference>
<keyword evidence="4" id="KW-0967">Endosome</keyword>
<feature type="compositionally biased region" description="Pro residues" evidence="8">
    <location>
        <begin position="438"/>
        <end position="453"/>
    </location>
</feature>
<evidence type="ECO:0000256" key="3">
    <source>
        <dbReference type="ARBA" id="ARBA00022448"/>
    </source>
</evidence>
<feature type="compositionally biased region" description="Low complexity" evidence="8">
    <location>
        <begin position="311"/>
        <end position="324"/>
    </location>
</feature>
<reference evidence="11 12" key="1">
    <citation type="submission" date="2018-03" db="EMBL/GenBank/DDBJ databases">
        <authorList>
            <person name="Guldener U."/>
        </authorList>
    </citation>
    <scope>NUCLEOTIDE SEQUENCE [LARGE SCALE GENOMIC DNA]</scope>
    <source>
        <strain evidence="11 12">DAOM196992</strain>
    </source>
</reference>
<protein>
    <submittedName>
        <fullName evidence="11">Related to Tumor susceptibility gene 101 protein</fullName>
    </submittedName>
</protein>
<dbReference type="Gene3D" id="6.10.140.820">
    <property type="match status" value="1"/>
</dbReference>
<evidence type="ECO:0000256" key="2">
    <source>
        <dbReference type="ARBA" id="ARBA00009594"/>
    </source>
</evidence>
<evidence type="ECO:0000256" key="7">
    <source>
        <dbReference type="PROSITE-ProRule" id="PRU00644"/>
    </source>
</evidence>
<dbReference type="AlphaFoldDB" id="A0A5C3F0G1"/>
<dbReference type="CDD" id="cd11685">
    <property type="entry name" value="UEV_TSG101-like"/>
    <property type="match status" value="1"/>
</dbReference>
<dbReference type="InterPro" id="IPR037202">
    <property type="entry name" value="ESCRT_assembly_dom"/>
</dbReference>
<dbReference type="PROSITE" id="PS51322">
    <property type="entry name" value="UEV"/>
    <property type="match status" value="1"/>
</dbReference>
<evidence type="ECO:0000256" key="5">
    <source>
        <dbReference type="ARBA" id="ARBA00022927"/>
    </source>
</evidence>
<keyword evidence="3 7" id="KW-0813">Transport</keyword>
<proteinExistence type="inferred from homology"/>
<comment type="subcellular location">
    <subcellularLocation>
        <location evidence="1">Endosome</location>
    </subcellularLocation>
</comment>
<evidence type="ECO:0000256" key="4">
    <source>
        <dbReference type="ARBA" id="ARBA00022753"/>
    </source>
</evidence>
<dbReference type="PANTHER" id="PTHR23306:SF3">
    <property type="entry name" value="TUMOR SUPPRESSOR PROTEIN 101"/>
    <property type="match status" value="1"/>
</dbReference>
<evidence type="ECO:0000259" key="10">
    <source>
        <dbReference type="PROSITE" id="PS51322"/>
    </source>
</evidence>
<feature type="compositionally biased region" description="Basic and acidic residues" evidence="8">
    <location>
        <begin position="325"/>
        <end position="342"/>
    </location>
</feature>
<dbReference type="Pfam" id="PF05743">
    <property type="entry name" value="UEV"/>
    <property type="match status" value="1"/>
</dbReference>
<feature type="compositionally biased region" description="Pro residues" evidence="8">
    <location>
        <begin position="344"/>
        <end position="355"/>
    </location>
</feature>
<evidence type="ECO:0000256" key="6">
    <source>
        <dbReference type="ARBA" id="ARBA00023054"/>
    </source>
</evidence>
<sequence length="690" mass="75109">MDHAVVQRWLRQVLAPYSHPQRTYLDLDAALVALSSLSPSTEPFTYNDGRTHLLVTLTGTIPVHYRGATYNIPVQFWIPKDYPDTHPIAYVVPTPDMLVRKGPNLDPSGEIGGPYLARWNAKPEACNLLDLIRDCQHIFGQQPPVYAKPREAANPGPATPTHQPSPGPSHHASAAQYDLRQQQQQPPLPPQPQSFATQGNQPINGDARQRPPPPAPQPHHDPSASSRSPSASPAPHRPPKPAQSPEALVSQDPRYGLHLNGNRNSYAYGQPAPPPHLAPHRSASGDFSSVGAAPASPLQGPSRHQHGPGRSSSPHISSTSMHLSPGHEGRPGQHRQSWDDRAPAPQPYSQPAPFPPHRHQQPQQQPHFAPPAAGTQDLAPQSPASMRSHPAPSSAAAPSYQQQQQQHQQPPHLPQQQQPAYTSSPQYQQRYQQHGQPQQPPLAPHPPQHPMQPPGAHASSAAPTSQQPLPPKHRQANLMDALDDDDDGGGGGGGTIEDHSRGGPTSRSLAGSASAATGAPPPPRPPNPELLAMHDRLLSKIDSRLSALSASLSQSNQHLEVLSADLDRGRPAIEDEMRRLEAVRDVCRVTGDRVEATVVEAQKRIEWLRSKEDPDVDGMVLATSIVGNQLVDLVAEDNAIEDTLYQLGRALNAERIELDRFLKQTRMLAREQFMKRALAHKIVEGMGWHQ</sequence>
<dbReference type="Proteomes" id="UP000323386">
    <property type="component" value="Unassembled WGS sequence"/>
</dbReference>
<feature type="compositionally biased region" description="Polar residues" evidence="8">
    <location>
        <begin position="194"/>
        <end position="203"/>
    </location>
</feature>
<dbReference type="GO" id="GO:0006886">
    <property type="term" value="P:intracellular protein transport"/>
    <property type="evidence" value="ECO:0007669"/>
    <property type="project" value="UniProtKB-ARBA"/>
</dbReference>
<feature type="domain" description="SB" evidence="9">
    <location>
        <begin position="624"/>
        <end position="690"/>
    </location>
</feature>
<gene>
    <name evidence="11" type="ORF">PSFLO_02869</name>
</gene>